<sequence length="96" mass="11347">MSPRRARRREPTRPLGVPRGNERVEEWPDGDWKVRMLTGGTSTKDYRCPGCDQEIRGGQPHLVAWPDWTGGDEERRHWHPVCWRKRLDRGPGRSRY</sequence>
<dbReference type="RefSeq" id="WP_189138425.1">
    <property type="nucleotide sequence ID" value="NZ_BMNK01000003.1"/>
</dbReference>
<reference evidence="2" key="2">
    <citation type="submission" date="2020-09" db="EMBL/GenBank/DDBJ databases">
        <authorList>
            <person name="Sun Q."/>
            <person name="Zhou Y."/>
        </authorList>
    </citation>
    <scope>NUCLEOTIDE SEQUENCE</scope>
    <source>
        <strain evidence="2">CGMCC 4.7430</strain>
    </source>
</reference>
<dbReference type="Proteomes" id="UP000660745">
    <property type="component" value="Unassembled WGS sequence"/>
</dbReference>
<gene>
    <name evidence="2" type="ORF">GCM10012278_22030</name>
</gene>
<accession>A0A918A319</accession>
<evidence type="ECO:0000256" key="1">
    <source>
        <dbReference type="SAM" id="MobiDB-lite"/>
    </source>
</evidence>
<dbReference type="AlphaFoldDB" id="A0A918A319"/>
<protein>
    <recommendedName>
        <fullName evidence="4">ATP/GTP-binding protein</fullName>
    </recommendedName>
</protein>
<proteinExistence type="predicted"/>
<feature type="region of interest" description="Disordered" evidence="1">
    <location>
        <begin position="1"/>
        <end position="24"/>
    </location>
</feature>
<evidence type="ECO:0000313" key="3">
    <source>
        <dbReference type="Proteomes" id="UP000660745"/>
    </source>
</evidence>
<dbReference type="EMBL" id="BMNK01000003">
    <property type="protein sequence ID" value="GGP04874.1"/>
    <property type="molecule type" value="Genomic_DNA"/>
</dbReference>
<name>A0A918A319_9ACTN</name>
<organism evidence="2 3">
    <name type="scientific">Nonomuraea glycinis</name>
    <dbReference type="NCBI Taxonomy" id="2047744"/>
    <lineage>
        <taxon>Bacteria</taxon>
        <taxon>Bacillati</taxon>
        <taxon>Actinomycetota</taxon>
        <taxon>Actinomycetes</taxon>
        <taxon>Streptosporangiales</taxon>
        <taxon>Streptosporangiaceae</taxon>
        <taxon>Nonomuraea</taxon>
    </lineage>
</organism>
<reference evidence="2" key="1">
    <citation type="journal article" date="2014" name="Int. J. Syst. Evol. Microbiol.">
        <title>Complete genome sequence of Corynebacterium casei LMG S-19264T (=DSM 44701T), isolated from a smear-ripened cheese.</title>
        <authorList>
            <consortium name="US DOE Joint Genome Institute (JGI-PGF)"/>
            <person name="Walter F."/>
            <person name="Albersmeier A."/>
            <person name="Kalinowski J."/>
            <person name="Ruckert C."/>
        </authorList>
    </citation>
    <scope>NUCLEOTIDE SEQUENCE</scope>
    <source>
        <strain evidence="2">CGMCC 4.7430</strain>
    </source>
</reference>
<evidence type="ECO:0000313" key="2">
    <source>
        <dbReference type="EMBL" id="GGP04874.1"/>
    </source>
</evidence>
<evidence type="ECO:0008006" key="4">
    <source>
        <dbReference type="Google" id="ProtNLM"/>
    </source>
</evidence>
<comment type="caution">
    <text evidence="2">The sequence shown here is derived from an EMBL/GenBank/DDBJ whole genome shotgun (WGS) entry which is preliminary data.</text>
</comment>
<feature type="compositionally biased region" description="Basic residues" evidence="1">
    <location>
        <begin position="1"/>
        <end position="10"/>
    </location>
</feature>
<keyword evidence="3" id="KW-1185">Reference proteome</keyword>